<feature type="chain" id="PRO_5042022761" description="Fimbrial protein" evidence="1">
    <location>
        <begin position="22"/>
        <end position="173"/>
    </location>
</feature>
<dbReference type="RefSeq" id="WP_173409961.1">
    <property type="nucleotide sequence ID" value="NZ_CP054160.3"/>
</dbReference>
<evidence type="ECO:0000313" key="2">
    <source>
        <dbReference type="EMBL" id="QKJ60914.1"/>
    </source>
</evidence>
<accession>A0AAE7JV83</accession>
<feature type="signal peptide" evidence="1">
    <location>
        <begin position="1"/>
        <end position="21"/>
    </location>
</feature>
<sequence length="173" mass="18170">MKLWQQAIMAVLLLTGGTVNAADTALGSVPISITLTNLVQITVEKPGGGWYDTLTLSNSVGSDITRYQAQVPVQVSIRNGQDFRVSLVNPLILTHETDAALAFTTEQVGFGSNATTLKPLGATPVDFSNPTQAGGISTGSYLLSVSARQPTGVLGKISGNYVGKLIMMFEVKV</sequence>
<dbReference type="EMBL" id="CP054160">
    <property type="protein sequence ID" value="QKJ60914.1"/>
    <property type="molecule type" value="Genomic_DNA"/>
</dbReference>
<dbReference type="Gene3D" id="2.60.40.2040">
    <property type="entry name" value="CFA/I fimbrial subunit E, pilin domain"/>
    <property type="match status" value="1"/>
</dbReference>
<gene>
    <name evidence="2" type="ORF">G9399_24845</name>
</gene>
<evidence type="ECO:0000256" key="1">
    <source>
        <dbReference type="SAM" id="SignalP"/>
    </source>
</evidence>
<protein>
    <recommendedName>
        <fullName evidence="4">Fimbrial protein</fullName>
    </recommendedName>
</protein>
<reference evidence="3" key="1">
    <citation type="submission" date="2020-03" db="EMBL/GenBank/DDBJ databases">
        <title>Genome sequences of seven Enterobacteriaceae strains isolated from Canadian wastewater treatment facilities.</title>
        <authorList>
            <person name="Huang H."/>
            <person name="Chmara J.T."/>
            <person name="Duceppe M.-O."/>
        </authorList>
    </citation>
    <scope>NUCLEOTIDE SEQUENCE [LARGE SCALE GENOMIC DNA]</scope>
    <source>
        <strain evidence="3">Biosolid 3</strain>
    </source>
</reference>
<keyword evidence="1" id="KW-0732">Signal</keyword>
<proteinExistence type="predicted"/>
<evidence type="ECO:0000313" key="3">
    <source>
        <dbReference type="Proteomes" id="UP000503464"/>
    </source>
</evidence>
<dbReference type="AlphaFoldDB" id="A0AAE7JV83"/>
<organism evidence="2 3">
    <name type="scientific">Serratia fonticola</name>
    <dbReference type="NCBI Taxonomy" id="47917"/>
    <lineage>
        <taxon>Bacteria</taxon>
        <taxon>Pseudomonadati</taxon>
        <taxon>Pseudomonadota</taxon>
        <taxon>Gammaproteobacteria</taxon>
        <taxon>Enterobacterales</taxon>
        <taxon>Yersiniaceae</taxon>
        <taxon>Serratia</taxon>
    </lineage>
</organism>
<evidence type="ECO:0008006" key="4">
    <source>
        <dbReference type="Google" id="ProtNLM"/>
    </source>
</evidence>
<dbReference type="Proteomes" id="UP000503464">
    <property type="component" value="Chromosome"/>
</dbReference>
<name>A0AAE7JV83_SERFO</name>